<dbReference type="GO" id="GO:0003677">
    <property type="term" value="F:DNA binding"/>
    <property type="evidence" value="ECO:0007669"/>
    <property type="project" value="UniProtKB-KW"/>
</dbReference>
<evidence type="ECO:0000256" key="1">
    <source>
        <dbReference type="ARBA" id="ARBA00009437"/>
    </source>
</evidence>
<evidence type="ECO:0000256" key="3">
    <source>
        <dbReference type="ARBA" id="ARBA00023125"/>
    </source>
</evidence>
<dbReference type="GO" id="GO:0003700">
    <property type="term" value="F:DNA-binding transcription factor activity"/>
    <property type="evidence" value="ECO:0007669"/>
    <property type="project" value="InterPro"/>
</dbReference>
<keyword evidence="2" id="KW-0805">Transcription regulation</keyword>
<evidence type="ECO:0000313" key="6">
    <source>
        <dbReference type="EMBL" id="MBV7274728.1"/>
    </source>
</evidence>
<dbReference type="RefSeq" id="WP_218321788.1">
    <property type="nucleotide sequence ID" value="NZ_JAEEGC010000096.1"/>
</dbReference>
<organism evidence="6 7">
    <name type="scientific">Clostridium thailandense</name>
    <dbReference type="NCBI Taxonomy" id="2794346"/>
    <lineage>
        <taxon>Bacteria</taxon>
        <taxon>Bacillati</taxon>
        <taxon>Bacillota</taxon>
        <taxon>Clostridia</taxon>
        <taxon>Eubacteriales</taxon>
        <taxon>Clostridiaceae</taxon>
        <taxon>Clostridium</taxon>
    </lineage>
</organism>
<dbReference type="PANTHER" id="PTHR30346:SF0">
    <property type="entry name" value="HCA OPERON TRANSCRIPTIONAL ACTIVATOR HCAR"/>
    <property type="match status" value="1"/>
</dbReference>
<protein>
    <submittedName>
        <fullName evidence="6">LysR family transcriptional regulator</fullName>
    </submittedName>
</protein>
<keyword evidence="7" id="KW-1185">Reference proteome</keyword>
<sequence>MSLNINQIKYFITLVKCLNFNKAADQLYITQPALSRQISTMELELNMQLFMRTNKKVVPTPAAMALADSLEYIYNEYNTAVAKAKNIDMGLTGYLNIGILDGMRPPNSLIKTINQLNYSHENLQINIMSYSFNGLTEMLYDGRLDFALTLYFDIEKRTNLMYHVVEKSFDHIVVPIGHRLATLKKVCLLDLKDETFIIPSAEDSHLTNTLIIDACKKEGFIPKFRFAPTVQTVMILVESGIGITVLDSTNVLTESSLVKFLNIDGPPISDPSCCLVWRQDNSNPNLQTFNNIFMSHKN</sequence>
<dbReference type="Pfam" id="PF03466">
    <property type="entry name" value="LysR_substrate"/>
    <property type="match status" value="1"/>
</dbReference>
<dbReference type="PROSITE" id="PS50931">
    <property type="entry name" value="HTH_LYSR"/>
    <property type="match status" value="1"/>
</dbReference>
<comment type="caution">
    <text evidence="6">The sequence shown here is derived from an EMBL/GenBank/DDBJ whole genome shotgun (WGS) entry which is preliminary data.</text>
</comment>
<gene>
    <name evidence="6" type="ORF">I6U48_17675</name>
</gene>
<feature type="domain" description="HTH lysR-type" evidence="5">
    <location>
        <begin position="3"/>
        <end position="60"/>
    </location>
</feature>
<reference evidence="6" key="1">
    <citation type="submission" date="2020-12" db="EMBL/GenBank/DDBJ databases">
        <title>Clostridium thailandense sp. nov., a novel acetogenic bacterium isolated from peat land soil in Thailand.</title>
        <authorList>
            <person name="Chaikitkaew S."/>
            <person name="Birkeland N.K."/>
        </authorList>
    </citation>
    <scope>NUCLEOTIDE SEQUENCE</scope>
    <source>
        <strain evidence="6">PL3</strain>
    </source>
</reference>
<dbReference type="GO" id="GO:0032993">
    <property type="term" value="C:protein-DNA complex"/>
    <property type="evidence" value="ECO:0007669"/>
    <property type="project" value="TreeGrafter"/>
</dbReference>
<dbReference type="FunFam" id="1.10.10.10:FF:000001">
    <property type="entry name" value="LysR family transcriptional regulator"/>
    <property type="match status" value="1"/>
</dbReference>
<accession>A0A949X4X9</accession>
<dbReference type="InterPro" id="IPR000847">
    <property type="entry name" value="LysR_HTH_N"/>
</dbReference>
<keyword evidence="4" id="KW-0804">Transcription</keyword>
<dbReference type="InterPro" id="IPR005119">
    <property type="entry name" value="LysR_subst-bd"/>
</dbReference>
<evidence type="ECO:0000259" key="5">
    <source>
        <dbReference type="PROSITE" id="PS50931"/>
    </source>
</evidence>
<name>A0A949X4X9_9CLOT</name>
<evidence type="ECO:0000256" key="2">
    <source>
        <dbReference type="ARBA" id="ARBA00023015"/>
    </source>
</evidence>
<dbReference type="Pfam" id="PF00126">
    <property type="entry name" value="HTH_1"/>
    <property type="match status" value="1"/>
</dbReference>
<proteinExistence type="inferred from homology"/>
<dbReference type="PANTHER" id="PTHR30346">
    <property type="entry name" value="TRANSCRIPTIONAL DUAL REGULATOR HCAR-RELATED"/>
    <property type="match status" value="1"/>
</dbReference>
<keyword evidence="3" id="KW-0238">DNA-binding</keyword>
<comment type="similarity">
    <text evidence="1">Belongs to the LysR transcriptional regulatory family.</text>
</comment>
<dbReference type="AlphaFoldDB" id="A0A949X4X9"/>
<evidence type="ECO:0000256" key="4">
    <source>
        <dbReference type="ARBA" id="ARBA00023163"/>
    </source>
</evidence>
<evidence type="ECO:0000313" key="7">
    <source>
        <dbReference type="Proteomes" id="UP000694308"/>
    </source>
</evidence>
<dbReference type="Proteomes" id="UP000694308">
    <property type="component" value="Unassembled WGS sequence"/>
</dbReference>
<dbReference type="EMBL" id="JAEEGC010000096">
    <property type="protein sequence ID" value="MBV7274728.1"/>
    <property type="molecule type" value="Genomic_DNA"/>
</dbReference>